<dbReference type="InterPro" id="IPR005561">
    <property type="entry name" value="ANTAR"/>
</dbReference>
<dbReference type="Gene3D" id="1.10.10.10">
    <property type="entry name" value="Winged helix-like DNA-binding domain superfamily/Winged helix DNA-binding domain"/>
    <property type="match status" value="1"/>
</dbReference>
<evidence type="ECO:0000256" key="2">
    <source>
        <dbReference type="ARBA" id="ARBA00023163"/>
    </source>
</evidence>
<evidence type="ECO:0000313" key="6">
    <source>
        <dbReference type="Proteomes" id="UP001064782"/>
    </source>
</evidence>
<dbReference type="GO" id="GO:0003723">
    <property type="term" value="F:RNA binding"/>
    <property type="evidence" value="ECO:0007669"/>
    <property type="project" value="InterPro"/>
</dbReference>
<dbReference type="Gene3D" id="3.30.450.40">
    <property type="match status" value="1"/>
</dbReference>
<feature type="domain" description="ANTAR" evidence="3">
    <location>
        <begin position="145"/>
        <end position="216"/>
    </location>
</feature>
<organism evidence="5 6">
    <name type="scientific">Mycobacterium kiyosense</name>
    <dbReference type="NCBI Taxonomy" id="2871094"/>
    <lineage>
        <taxon>Bacteria</taxon>
        <taxon>Bacillati</taxon>
        <taxon>Actinomycetota</taxon>
        <taxon>Actinomycetes</taxon>
        <taxon>Mycobacteriales</taxon>
        <taxon>Mycobacteriaceae</taxon>
        <taxon>Mycobacterium</taxon>
    </lineage>
</organism>
<dbReference type="InterPro" id="IPR029016">
    <property type="entry name" value="GAF-like_dom_sf"/>
</dbReference>
<keyword evidence="6" id="KW-1185">Reference proteome</keyword>
<dbReference type="Proteomes" id="UP001064782">
    <property type="component" value="Unassembled WGS sequence"/>
</dbReference>
<protein>
    <recommendedName>
        <fullName evidence="3">ANTAR domain-containing protein</fullName>
    </recommendedName>
</protein>
<dbReference type="InterPro" id="IPR036388">
    <property type="entry name" value="WH-like_DNA-bd_sf"/>
</dbReference>
<keyword evidence="2" id="KW-0804">Transcription</keyword>
<dbReference type="EMBL" id="BRZI01000001">
    <property type="protein sequence ID" value="GLD28466.1"/>
    <property type="molecule type" value="Genomic_DNA"/>
</dbReference>
<evidence type="ECO:0000313" key="4">
    <source>
        <dbReference type="EMBL" id="GLB83299.1"/>
    </source>
</evidence>
<accession>A0A9P3Q2E7</accession>
<sequence length="232" mass="24918">MCETAARLTGTDGAAVAVLTARAQVRELVHATDALAQQIDELQFTIGEGPCLDAHQLNEPQLHPELLGDGHAAVRWPVFTAEIIALGVRAVFAFPVPGALGPQAVLELYRRSGGALGDNEHHFALTCADAIARTLQFNWDTHLSAAQSTQAAIDAVILSAADPHRPADPFTRSQIHVAAGMVAVQAEISVGDALDLLRAYSFSHQQTLTAVAAEVIERRLSFREHREEPKDQ</sequence>
<dbReference type="SUPFAM" id="SSF55781">
    <property type="entry name" value="GAF domain-like"/>
    <property type="match status" value="1"/>
</dbReference>
<evidence type="ECO:0000313" key="5">
    <source>
        <dbReference type="EMBL" id="GLD28466.1"/>
    </source>
</evidence>
<evidence type="ECO:0000259" key="3">
    <source>
        <dbReference type="SMART" id="SM01012"/>
    </source>
</evidence>
<keyword evidence="1" id="KW-0805">Transcription regulation</keyword>
<proteinExistence type="predicted"/>
<name>A0A9P3Q2E7_9MYCO</name>
<dbReference type="AlphaFoldDB" id="A0A9P3Q2E7"/>
<comment type="caution">
    <text evidence="5">The sequence shown here is derived from an EMBL/GenBank/DDBJ whole genome shotgun (WGS) entry which is preliminary data.</text>
</comment>
<dbReference type="EMBL" id="BRXE01000023">
    <property type="protein sequence ID" value="GLB83299.1"/>
    <property type="molecule type" value="Genomic_DNA"/>
</dbReference>
<evidence type="ECO:0000256" key="1">
    <source>
        <dbReference type="ARBA" id="ARBA00023015"/>
    </source>
</evidence>
<dbReference type="SMART" id="SM01012">
    <property type="entry name" value="ANTAR"/>
    <property type="match status" value="1"/>
</dbReference>
<gene>
    <name evidence="5" type="ORF">Mkiyose1413_03490</name>
    <name evidence="4" type="ORF">SRL2020028_25550</name>
</gene>
<dbReference type="Proteomes" id="UP001165663">
    <property type="component" value="Unassembled WGS sequence"/>
</dbReference>
<reference evidence="5" key="1">
    <citation type="submission" date="2022-08" db="EMBL/GenBank/DDBJ databases">
        <title>Mycobacterium kiyosense sp. nov., scotochromogenic slow-glowing species isolated from respiratory specimens.</title>
        <authorList>
            <person name="Fukano H."/>
            <person name="Kazumi Y."/>
            <person name="Sakagami N."/>
            <person name="Ato M."/>
            <person name="Mitarai S."/>
            <person name="Hoshino Y."/>
        </authorList>
    </citation>
    <scope>NUCLEOTIDE SEQUENCE</scope>
    <source>
        <strain evidence="5">1413</strain>
        <strain evidence="4">SRL2020-028</strain>
    </source>
</reference>